<reference evidence="5 6" key="1">
    <citation type="submission" date="2018-04" db="EMBL/GenBank/DDBJ databases">
        <title>Genomic Encyclopedia of Type Strains, Phase IV (KMG-IV): sequencing the most valuable type-strain genomes for metagenomic binning, comparative biology and taxonomic classification.</title>
        <authorList>
            <person name="Goeker M."/>
        </authorList>
    </citation>
    <scope>NUCLEOTIDE SEQUENCE [LARGE SCALE GENOMIC DNA]</scope>
    <source>
        <strain evidence="5 6">DSM 104150</strain>
    </source>
</reference>
<feature type="domain" description="GGDEF" evidence="4">
    <location>
        <begin position="294"/>
        <end position="426"/>
    </location>
</feature>
<dbReference type="Pfam" id="PF00990">
    <property type="entry name" value="GGDEF"/>
    <property type="match status" value="1"/>
</dbReference>
<dbReference type="InterPro" id="IPR035965">
    <property type="entry name" value="PAS-like_dom_sf"/>
</dbReference>
<keyword evidence="2" id="KW-0812">Transmembrane</keyword>
<comment type="caution">
    <text evidence="5">The sequence shown here is derived from an EMBL/GenBank/DDBJ whole genome shotgun (WGS) entry which is preliminary data.</text>
</comment>
<dbReference type="GO" id="GO:0071111">
    <property type="term" value="F:cyclic-guanylate-specific phosphodiesterase activity"/>
    <property type="evidence" value="ECO:0007669"/>
    <property type="project" value="InterPro"/>
</dbReference>
<evidence type="ECO:0000256" key="2">
    <source>
        <dbReference type="SAM" id="Phobius"/>
    </source>
</evidence>
<evidence type="ECO:0000259" key="4">
    <source>
        <dbReference type="PROSITE" id="PS50887"/>
    </source>
</evidence>
<evidence type="ECO:0000256" key="1">
    <source>
        <dbReference type="SAM" id="Coils"/>
    </source>
</evidence>
<keyword evidence="1" id="KW-0175">Coiled coil</keyword>
<dbReference type="Gene3D" id="3.20.20.450">
    <property type="entry name" value="EAL domain"/>
    <property type="match status" value="1"/>
</dbReference>
<gene>
    <name evidence="5" type="ORF">C8D93_10352</name>
</gene>
<dbReference type="InterPro" id="IPR001633">
    <property type="entry name" value="EAL_dom"/>
</dbReference>
<dbReference type="PROSITE" id="PS50883">
    <property type="entry name" value="EAL"/>
    <property type="match status" value="1"/>
</dbReference>
<dbReference type="InterPro" id="IPR000160">
    <property type="entry name" value="GGDEF_dom"/>
</dbReference>
<evidence type="ECO:0000313" key="6">
    <source>
        <dbReference type="Proteomes" id="UP000248330"/>
    </source>
</evidence>
<dbReference type="AlphaFoldDB" id="A0A318EFG1"/>
<keyword evidence="6" id="KW-1185">Reference proteome</keyword>
<organism evidence="5 6">
    <name type="scientific">Sinimarinibacterium flocculans</name>
    <dbReference type="NCBI Taxonomy" id="985250"/>
    <lineage>
        <taxon>Bacteria</taxon>
        <taxon>Pseudomonadati</taxon>
        <taxon>Pseudomonadota</taxon>
        <taxon>Gammaproteobacteria</taxon>
        <taxon>Nevskiales</taxon>
        <taxon>Nevskiaceae</taxon>
        <taxon>Sinimarinibacterium</taxon>
    </lineage>
</organism>
<dbReference type="PROSITE" id="PS50887">
    <property type="entry name" value="GGDEF"/>
    <property type="match status" value="1"/>
</dbReference>
<dbReference type="SUPFAM" id="SSF55785">
    <property type="entry name" value="PYP-like sensor domain (PAS domain)"/>
    <property type="match status" value="1"/>
</dbReference>
<accession>A0A318EFG1</accession>
<evidence type="ECO:0000313" key="5">
    <source>
        <dbReference type="EMBL" id="PXV69479.1"/>
    </source>
</evidence>
<dbReference type="SUPFAM" id="SSF141868">
    <property type="entry name" value="EAL domain-like"/>
    <property type="match status" value="1"/>
</dbReference>
<keyword evidence="2" id="KW-0472">Membrane</keyword>
<dbReference type="Gene3D" id="3.30.450.20">
    <property type="entry name" value="PAS domain"/>
    <property type="match status" value="1"/>
</dbReference>
<dbReference type="InterPro" id="IPR050706">
    <property type="entry name" value="Cyclic-di-GMP_PDE-like"/>
</dbReference>
<dbReference type="Gene3D" id="3.30.70.270">
    <property type="match status" value="1"/>
</dbReference>
<dbReference type="InterPro" id="IPR043128">
    <property type="entry name" value="Rev_trsase/Diguanyl_cyclase"/>
</dbReference>
<name>A0A318EFG1_9GAMM</name>
<evidence type="ECO:0000259" key="3">
    <source>
        <dbReference type="PROSITE" id="PS50883"/>
    </source>
</evidence>
<dbReference type="Pfam" id="PF00563">
    <property type="entry name" value="EAL"/>
    <property type="match status" value="1"/>
</dbReference>
<feature type="transmembrane region" description="Helical" evidence="2">
    <location>
        <begin position="48"/>
        <end position="67"/>
    </location>
</feature>
<dbReference type="EMBL" id="QICN01000003">
    <property type="protein sequence ID" value="PXV69479.1"/>
    <property type="molecule type" value="Genomic_DNA"/>
</dbReference>
<feature type="coiled-coil region" evidence="1">
    <location>
        <begin position="77"/>
        <end position="135"/>
    </location>
</feature>
<protein>
    <submittedName>
        <fullName evidence="5">Diguanylate cyclase (GGDEF)-like protein</fullName>
    </submittedName>
</protein>
<dbReference type="SMART" id="SM00052">
    <property type="entry name" value="EAL"/>
    <property type="match status" value="1"/>
</dbReference>
<feature type="domain" description="EAL" evidence="3">
    <location>
        <begin position="433"/>
        <end position="681"/>
    </location>
</feature>
<keyword evidence="2" id="KW-1133">Transmembrane helix</keyword>
<dbReference type="SUPFAM" id="SSF55073">
    <property type="entry name" value="Nucleotide cyclase"/>
    <property type="match status" value="1"/>
</dbReference>
<dbReference type="SMART" id="SM00267">
    <property type="entry name" value="GGDEF"/>
    <property type="match status" value="1"/>
</dbReference>
<proteinExistence type="predicted"/>
<dbReference type="PANTHER" id="PTHR33121:SF23">
    <property type="entry name" value="CYCLIC DI-GMP PHOSPHODIESTERASE PDEB"/>
    <property type="match status" value="1"/>
</dbReference>
<dbReference type="PANTHER" id="PTHR33121">
    <property type="entry name" value="CYCLIC DI-GMP PHOSPHODIESTERASE PDEF"/>
    <property type="match status" value="1"/>
</dbReference>
<dbReference type="InterPro" id="IPR035919">
    <property type="entry name" value="EAL_sf"/>
</dbReference>
<dbReference type="NCBIfam" id="TIGR00254">
    <property type="entry name" value="GGDEF"/>
    <property type="match status" value="1"/>
</dbReference>
<dbReference type="CDD" id="cd01948">
    <property type="entry name" value="EAL"/>
    <property type="match status" value="1"/>
</dbReference>
<dbReference type="InterPro" id="IPR029787">
    <property type="entry name" value="Nucleotide_cyclase"/>
</dbReference>
<dbReference type="Proteomes" id="UP000248330">
    <property type="component" value="Unassembled WGS sequence"/>
</dbReference>
<sequence length="681" mass="74923">MGYAAFVAVAVGATSLATTMLVQARIRHYDGLTEVDLAPLARAAWHNAWLLVALLCVAAFFAIWAGIVRPFEAFRTRARAQLEDRSLHEALEALERDLETKARLLSAALEDNKELREAARDYRALERRCEAALGATVAACTDALILVGPDARIVDLNAFACEMLGCSRESATGRPIDQMMRLVDERKANPREYPLDGLTLQVLESLSTLPRVQTALLIDRSDREVGVVLTLTAIVDHDGHCVGGTVRIVRSTPPEHEDIATGATGVPRFEPAAIVSQFERRFDELLRLARSRQASHGFLLMRIDHLASVSDAHGYAAAEELLRRAAQIVAEQLLGDGESFVLAADRIAVLLPFQGLDRAAGVGEALREAVASRELTWNGHRIAVTVSVAAVAITPQAEARRVLIGQAETVLASAASGGNRVCALEPDRKLVDRRRQDQEWLDWIGPRLGDGRAHFISQHAAPLAEDGAPLLECYLRVEDDDGIWLTPGSFLPALERRAQTSLVDLWILRAVIDQVERQPELVENYAHICVNFSVESLLEPDFIDSVFQILVTSSVPGSRFCFEFDERSLALHPAAFRRFAESVRTAGAALALDRCRWTINPDLIREVRVDYVKFHESVGKRAMSDDFDRAQLQWLLQAAAMLDLRTVVCGVEDAGMLDRLKAMGVDYAQGVIVNKMGPLMA</sequence>